<accession>A0ABS1BRM5</accession>
<evidence type="ECO:0000313" key="1">
    <source>
        <dbReference type="EMBL" id="MBK0395913.1"/>
    </source>
</evidence>
<name>A0ABS1BRM5_9NEIS</name>
<dbReference type="Pfam" id="PF18143">
    <property type="entry name" value="HAD_SAK_2"/>
    <property type="match status" value="1"/>
</dbReference>
<proteinExistence type="predicted"/>
<evidence type="ECO:0000313" key="2">
    <source>
        <dbReference type="Proteomes" id="UP000614058"/>
    </source>
</evidence>
<organism evidence="1 2">
    <name type="scientific">Kingella bonacorsii</name>
    <dbReference type="NCBI Taxonomy" id="2796361"/>
    <lineage>
        <taxon>Bacteria</taxon>
        <taxon>Pseudomonadati</taxon>
        <taxon>Pseudomonadota</taxon>
        <taxon>Betaproteobacteria</taxon>
        <taxon>Neisseriales</taxon>
        <taxon>Neisseriaceae</taxon>
        <taxon>Kingella</taxon>
    </lineage>
</organism>
<reference evidence="1 2" key="1">
    <citation type="journal article" date="2021" name="Pathogens">
        <title>Isolation and Characterization of Kingella bonacorsii sp. nov., A Novel Kingella Species Detected in a Stable Periodontitis Subject.</title>
        <authorList>
            <person name="Antezack A."/>
            <person name="Boxberger M."/>
            <person name="Rolland C."/>
            <person name="Monnet-Corti V."/>
            <person name="La Scola B."/>
        </authorList>
    </citation>
    <scope>NUCLEOTIDE SEQUENCE [LARGE SCALE GENOMIC DNA]</scope>
    <source>
        <strain evidence="1 2">Marseille-Q4569</strain>
    </source>
</reference>
<keyword evidence="2" id="KW-1185">Reference proteome</keyword>
<dbReference type="EMBL" id="JAEHNZ010000001">
    <property type="protein sequence ID" value="MBK0395913.1"/>
    <property type="molecule type" value="Genomic_DNA"/>
</dbReference>
<dbReference type="Proteomes" id="UP000614058">
    <property type="component" value="Unassembled WGS sequence"/>
</dbReference>
<dbReference type="RefSeq" id="WP_200521910.1">
    <property type="nucleotide sequence ID" value="NZ_JAEHNZ010000001.1"/>
</dbReference>
<comment type="caution">
    <text evidence="1">The sequence shown here is derived from an EMBL/GenBank/DDBJ whole genome shotgun (WGS) entry which is preliminary data.</text>
</comment>
<gene>
    <name evidence="1" type="ORF">JDW22_04775</name>
</gene>
<sequence>MLLFLDFDGVLHSAYAFRQEQMFSQIPIFECFFRQPENAHIQFVISSTWRSGRDLAALRRPFSPDIAQRIIGKTPEHVATSPIAPREQEILHYLDDNLIPNEPWLALDDAHNYFNHHSQRVHFCTAGTGLTERDLPELSQLIHRVANHFQAA</sequence>
<protein>
    <submittedName>
        <fullName evidence="1">Uncharacterized protein</fullName>
    </submittedName>
</protein>